<dbReference type="InterPro" id="IPR052447">
    <property type="entry name" value="Dermatan-Sulfate_Isomerase"/>
</dbReference>
<dbReference type="GO" id="GO:0047757">
    <property type="term" value="F:chondroitin-glucuronate 5-epimerase activity"/>
    <property type="evidence" value="ECO:0007669"/>
    <property type="project" value="TreeGrafter"/>
</dbReference>
<dbReference type="PROSITE" id="PS51318">
    <property type="entry name" value="TAT"/>
    <property type="match status" value="1"/>
</dbReference>
<accession>A0AB39BEJ1</accession>
<dbReference type="InterPro" id="IPR008929">
    <property type="entry name" value="Chondroitin_lyas"/>
</dbReference>
<dbReference type="AlphaFoldDB" id="A0AB39BEJ1"/>
<dbReference type="SUPFAM" id="SSF48230">
    <property type="entry name" value="Chondroitin AC/alginate lyase"/>
    <property type="match status" value="1"/>
</dbReference>
<sequence length="817" mass="86145">MRTDRNPPPVPDRPVSRRSLLLGTLVGAAAVGSVSAAGQGLLPALGTVPDASGLFDPALNGQHPRIILGTRVSMSELQRRAAAPAYAGFVNSMLGYATARAALPTITGAGNDGEWQTVYWGLPELAMSYLITGDSAYATKVRNWTLYVADPANFPNWGGENGGSMSNAVGLIGVSIAYDWCFELFSEAERTMIRDKLALQADRLIAQFSNTGIANDAYWKNDPQPNHRHFRIDGIVTAAAAIHGDGAADSSESDDYRLEFGRSQLRQVLSWISPDGSQHESITYATYGNEHLVRAVDVLESVGGGDLWAEPEIPGMGAFKIDVSLPRNVGQFSYGDTDGSLYYFNPYLWHIASKYQDSQLQEFLQRVYQSGPAGVSSFFYNAWNLLWHDDSLAAAGLDSRQTTRLYPDLGILASRTDWSADAVSLHLKAGVMGGVRLNEWRDRLGPNSRYINVGHDHPDGGHFSLSFGGAVFGAYAPYGAYLTKQTNAVVAGSDVGQAGERASGFTQPYTDMRGRASIPAVNAIGADTVVVADTTGLYAAPSTSGITRARRTIAYVDRQAAIVLDDVTVSSARNIHSLFHSKGTVSAVTGGSDIAQTVGSSTVTARYLQASPDSGATFTNGTGLLPELGTTWRTTVPGATSARIATALVPQRSAVDAATLTSAASGSQFSAELARPNRLDTLAIATSGDGYGVLSVAGASGNGRALLVRSEGSTPVPTTLTAVDATFVEFGGARVEVSGGRRNLRLATNGTAITVQVDAVAPGATPAANLTLGLLDPGAFSVTVDGELRDYYTVGSNGRITVSLEPSVPHTLVYDLP</sequence>
<dbReference type="RefSeq" id="WP_368497148.1">
    <property type="nucleotide sequence ID" value="NZ_CP162511.1"/>
</dbReference>
<evidence type="ECO:0000256" key="3">
    <source>
        <dbReference type="ARBA" id="ARBA00022729"/>
    </source>
</evidence>
<proteinExistence type="predicted"/>
<dbReference type="InterPro" id="IPR006311">
    <property type="entry name" value="TAT_signal"/>
</dbReference>
<evidence type="ECO:0000256" key="6">
    <source>
        <dbReference type="ARBA" id="ARBA00023180"/>
    </source>
</evidence>
<evidence type="ECO:0000256" key="2">
    <source>
        <dbReference type="ARBA" id="ARBA00022692"/>
    </source>
</evidence>
<dbReference type="PANTHER" id="PTHR15532">
    <property type="match status" value="1"/>
</dbReference>
<gene>
    <name evidence="8" type="ORF">ABFY20_15555</name>
</gene>
<evidence type="ECO:0000256" key="7">
    <source>
        <dbReference type="ARBA" id="ARBA00023235"/>
    </source>
</evidence>
<name>A0AB39BEJ1_9MICO</name>
<comment type="subcellular location">
    <subcellularLocation>
        <location evidence="1">Membrane</location>
        <topology evidence="1">Multi-pass membrane protein</topology>
    </subcellularLocation>
</comment>
<evidence type="ECO:0000313" key="8">
    <source>
        <dbReference type="EMBL" id="XDI04741.1"/>
    </source>
</evidence>
<keyword evidence="2" id="KW-0812">Transmembrane</keyword>
<reference evidence="8" key="1">
    <citation type="submission" date="2024-05" db="EMBL/GenBank/DDBJ databases">
        <title>Herbiconiux sp. A18JL235.</title>
        <authorList>
            <person name="Zhang G."/>
        </authorList>
    </citation>
    <scope>NUCLEOTIDE SEQUENCE</scope>
    <source>
        <strain evidence="8">A18JL235</strain>
    </source>
</reference>
<keyword evidence="4" id="KW-1133">Transmembrane helix</keyword>
<organism evidence="8">
    <name type="scientific">Herbiconiux sp. A18JL235</name>
    <dbReference type="NCBI Taxonomy" id="3152363"/>
    <lineage>
        <taxon>Bacteria</taxon>
        <taxon>Bacillati</taxon>
        <taxon>Actinomycetota</taxon>
        <taxon>Actinomycetes</taxon>
        <taxon>Micrococcales</taxon>
        <taxon>Microbacteriaceae</taxon>
        <taxon>Herbiconiux</taxon>
    </lineage>
</organism>
<dbReference type="EMBL" id="CP162511">
    <property type="protein sequence ID" value="XDI04741.1"/>
    <property type="molecule type" value="Genomic_DNA"/>
</dbReference>
<dbReference type="Gene3D" id="2.70.98.70">
    <property type="match status" value="1"/>
</dbReference>
<keyword evidence="6" id="KW-0325">Glycoprotein</keyword>
<evidence type="ECO:0008006" key="9">
    <source>
        <dbReference type="Google" id="ProtNLM"/>
    </source>
</evidence>
<evidence type="ECO:0000256" key="1">
    <source>
        <dbReference type="ARBA" id="ARBA00004141"/>
    </source>
</evidence>
<protein>
    <recommendedName>
        <fullName evidence="9">Heparinase II/III-like protein</fullName>
    </recommendedName>
</protein>
<dbReference type="PANTHER" id="PTHR15532:SF5">
    <property type="entry name" value="SULFOTRANSFERASE DOMAIN-CONTAINING PROTEIN"/>
    <property type="match status" value="1"/>
</dbReference>
<dbReference type="Gene3D" id="1.50.10.100">
    <property type="entry name" value="Chondroitin AC/alginate lyase"/>
    <property type="match status" value="1"/>
</dbReference>
<evidence type="ECO:0000256" key="4">
    <source>
        <dbReference type="ARBA" id="ARBA00022989"/>
    </source>
</evidence>
<evidence type="ECO:0000256" key="5">
    <source>
        <dbReference type="ARBA" id="ARBA00023136"/>
    </source>
</evidence>
<keyword evidence="3" id="KW-0732">Signal</keyword>
<dbReference type="GO" id="GO:0016020">
    <property type="term" value="C:membrane"/>
    <property type="evidence" value="ECO:0007669"/>
    <property type="project" value="UniProtKB-SubCell"/>
</dbReference>
<keyword evidence="7" id="KW-0413">Isomerase</keyword>
<keyword evidence="5" id="KW-0472">Membrane</keyword>